<protein>
    <submittedName>
        <fullName evidence="1">Uncharacterized protein</fullName>
    </submittedName>
</protein>
<gene>
    <name evidence="1" type="ORF">Acor_66750</name>
</gene>
<keyword evidence="2" id="KW-1185">Reference proteome</keyword>
<accession>A0A5M3W6E2</accession>
<evidence type="ECO:0000313" key="2">
    <source>
        <dbReference type="Proteomes" id="UP000334990"/>
    </source>
</evidence>
<sequence length="291" mass="31825">MLVEPFTVRGSSPTILRAVAADIEAYSILWTTNLDIAITYVAKGQLVATLDAFDLDSMPPRSGRAWLAALPVTAEQWSDNWMAAALAVGEELSGVRLDRAWLGQSHQSVRLYPLPPREPSLEDLLDADMRAIAAQDPRIGAITAEPTHDKLPEIIRIAAELAVTTTGLDGPLIDEAMRLIDTGDRGEAAREVSDRLHALRDEYRAQIPIAQRATTDRGEVDIVGHDSEYGRLVLKTNAVEALCYALNPTIELVDAARRTVLAAGMTQLSQENGDSDRERTLSVITYCLQTR</sequence>
<name>A0A5M3W6E2_9ACTN</name>
<dbReference type="EMBL" id="BLAD01000084">
    <property type="protein sequence ID" value="GES04607.1"/>
    <property type="molecule type" value="Genomic_DNA"/>
</dbReference>
<dbReference type="Proteomes" id="UP000334990">
    <property type="component" value="Unassembled WGS sequence"/>
</dbReference>
<comment type="caution">
    <text evidence="1">The sequence shown here is derived from an EMBL/GenBank/DDBJ whole genome shotgun (WGS) entry which is preliminary data.</text>
</comment>
<evidence type="ECO:0000313" key="1">
    <source>
        <dbReference type="EMBL" id="GES04607.1"/>
    </source>
</evidence>
<dbReference type="AlphaFoldDB" id="A0A5M3W6E2"/>
<organism evidence="1 2">
    <name type="scientific">Acrocarpospora corrugata</name>
    <dbReference type="NCBI Taxonomy" id="35763"/>
    <lineage>
        <taxon>Bacteria</taxon>
        <taxon>Bacillati</taxon>
        <taxon>Actinomycetota</taxon>
        <taxon>Actinomycetes</taxon>
        <taxon>Streptosporangiales</taxon>
        <taxon>Streptosporangiaceae</taxon>
        <taxon>Acrocarpospora</taxon>
    </lineage>
</organism>
<proteinExistence type="predicted"/>
<reference evidence="1 2" key="1">
    <citation type="submission" date="2019-10" db="EMBL/GenBank/DDBJ databases">
        <title>Whole genome shotgun sequence of Acrocarpospora corrugata NBRC 13972.</title>
        <authorList>
            <person name="Ichikawa N."/>
            <person name="Kimura A."/>
            <person name="Kitahashi Y."/>
            <person name="Komaki H."/>
            <person name="Oguchi A."/>
        </authorList>
    </citation>
    <scope>NUCLEOTIDE SEQUENCE [LARGE SCALE GENOMIC DNA]</scope>
    <source>
        <strain evidence="1 2">NBRC 13972</strain>
    </source>
</reference>